<evidence type="ECO:0000256" key="1">
    <source>
        <dbReference type="ARBA" id="ARBA00022723"/>
    </source>
</evidence>
<dbReference type="SMART" id="SM00066">
    <property type="entry name" value="GAL4"/>
    <property type="match status" value="1"/>
</dbReference>
<organism evidence="5 6">
    <name type="scientific">Fusarium tricinctum</name>
    <dbReference type="NCBI Taxonomy" id="61284"/>
    <lineage>
        <taxon>Eukaryota</taxon>
        <taxon>Fungi</taxon>
        <taxon>Dikarya</taxon>
        <taxon>Ascomycota</taxon>
        <taxon>Pezizomycotina</taxon>
        <taxon>Sordariomycetes</taxon>
        <taxon>Hypocreomycetidae</taxon>
        <taxon>Hypocreales</taxon>
        <taxon>Nectriaceae</taxon>
        <taxon>Fusarium</taxon>
        <taxon>Fusarium tricinctum species complex</taxon>
    </lineage>
</organism>
<dbReference type="PANTHER" id="PTHR47431">
    <property type="entry name" value="ZN(II)2CYS6 TRANSCRIPTION FACTOR (EUROFUNG)-RELATED"/>
    <property type="match status" value="1"/>
</dbReference>
<dbReference type="Pfam" id="PF00172">
    <property type="entry name" value="Zn_clus"/>
    <property type="match status" value="1"/>
</dbReference>
<dbReference type="CDD" id="cd00067">
    <property type="entry name" value="GAL4"/>
    <property type="match status" value="1"/>
</dbReference>
<feature type="domain" description="Zn(2)-C6 fungal-type" evidence="4">
    <location>
        <begin position="34"/>
        <end position="63"/>
    </location>
</feature>
<evidence type="ECO:0000259" key="4">
    <source>
        <dbReference type="PROSITE" id="PS50048"/>
    </source>
</evidence>
<dbReference type="InterPro" id="IPR001138">
    <property type="entry name" value="Zn2Cys6_DnaBD"/>
</dbReference>
<feature type="compositionally biased region" description="Low complexity" evidence="3">
    <location>
        <begin position="73"/>
        <end position="83"/>
    </location>
</feature>
<dbReference type="SUPFAM" id="SSF57701">
    <property type="entry name" value="Zn2/Cys6 DNA-binding domain"/>
    <property type="match status" value="1"/>
</dbReference>
<dbReference type="PROSITE" id="PS50048">
    <property type="entry name" value="ZN2_CY6_FUNGAL_2"/>
    <property type="match status" value="1"/>
</dbReference>
<evidence type="ECO:0000256" key="3">
    <source>
        <dbReference type="SAM" id="MobiDB-lite"/>
    </source>
</evidence>
<feature type="region of interest" description="Disordered" evidence="3">
    <location>
        <begin position="71"/>
        <end position="91"/>
    </location>
</feature>
<sequence>MTPCAESSPPSFLSSMNPWAVSSTRRNLPSVPAACLTCRRRHVKCDGQRPCSRCKNVNLDCVYVSSRRGYNGRQRTSSRSSSQPAVAESPVDTVALAPTTSSSASPVPVLDLPPITDPSIFSGTVPTYPGSNRTVPIITLSQTTASSTLPILSFQSPFGAIGKPDLGFGVEVPRALPVRERYLDSFYQSFYAAHPFIPPRGLLLVLAQETPLEPLLAAIRWIGSLYIEKDTSLSLFKDASRLIEGNPLNDGFSVQARLLLIIGLDGNRQRKRAERLMTEARDISIQIGLNTDRFASTNGQGIPILEESWRRTWWELYVVDALMSGVHQTDTFALFGVPADVALPCEEYQYLTGQIPTPMHPHDRGNIGLFDGRTFSSYAYRIQCACFLGTLQRMPTQVDHIDKLLANWMLRLPPSKYDAYCNGELDEMMFQAIMMWHAMSILLHQPHSQLDPSSTHYIKACAPNTPAMSSDAFNTHTKRTIRAARELSKMATYRLPLLTHTHFFAYMLTLSSTIHLSKWSLAFVAQDDEDLRQNMSQSIGALVKYAEMWPMAKHLGCQVRQIARDVYMMKKREQQQRPLR</sequence>
<reference evidence="5" key="1">
    <citation type="journal article" date="2021" name="Nat. Commun.">
        <title>Genetic determinants of endophytism in the Arabidopsis root mycobiome.</title>
        <authorList>
            <person name="Mesny F."/>
            <person name="Miyauchi S."/>
            <person name="Thiergart T."/>
            <person name="Pickel B."/>
            <person name="Atanasova L."/>
            <person name="Karlsson M."/>
            <person name="Huettel B."/>
            <person name="Barry K.W."/>
            <person name="Haridas S."/>
            <person name="Chen C."/>
            <person name="Bauer D."/>
            <person name="Andreopoulos W."/>
            <person name="Pangilinan J."/>
            <person name="LaButti K."/>
            <person name="Riley R."/>
            <person name="Lipzen A."/>
            <person name="Clum A."/>
            <person name="Drula E."/>
            <person name="Henrissat B."/>
            <person name="Kohler A."/>
            <person name="Grigoriev I.V."/>
            <person name="Martin F.M."/>
            <person name="Hacquard S."/>
        </authorList>
    </citation>
    <scope>NUCLEOTIDE SEQUENCE</scope>
    <source>
        <strain evidence="5">MPI-SDFR-AT-0068</strain>
    </source>
</reference>
<proteinExistence type="predicted"/>
<dbReference type="GO" id="GO:0008270">
    <property type="term" value="F:zinc ion binding"/>
    <property type="evidence" value="ECO:0007669"/>
    <property type="project" value="InterPro"/>
</dbReference>
<dbReference type="PANTHER" id="PTHR47431:SF1">
    <property type="entry name" value="ZN(II)2CYS6 TRANSCRIPTION FACTOR (EUROFUNG)"/>
    <property type="match status" value="1"/>
</dbReference>
<dbReference type="GO" id="GO:0003677">
    <property type="term" value="F:DNA binding"/>
    <property type="evidence" value="ECO:0007669"/>
    <property type="project" value="InterPro"/>
</dbReference>
<dbReference type="Gene3D" id="4.10.240.10">
    <property type="entry name" value="Zn(2)-C6 fungal-type DNA-binding domain"/>
    <property type="match status" value="1"/>
</dbReference>
<dbReference type="OrthoDB" id="5367487at2759"/>
<comment type="caution">
    <text evidence="5">The sequence shown here is derived from an EMBL/GenBank/DDBJ whole genome shotgun (WGS) entry which is preliminary data.</text>
</comment>
<keyword evidence="6" id="KW-1185">Reference proteome</keyword>
<evidence type="ECO:0000313" key="5">
    <source>
        <dbReference type="EMBL" id="KAH7246615.1"/>
    </source>
</evidence>
<dbReference type="GO" id="GO:0006351">
    <property type="term" value="P:DNA-templated transcription"/>
    <property type="evidence" value="ECO:0007669"/>
    <property type="project" value="InterPro"/>
</dbReference>
<evidence type="ECO:0000256" key="2">
    <source>
        <dbReference type="ARBA" id="ARBA00023242"/>
    </source>
</evidence>
<protein>
    <recommendedName>
        <fullName evidence="4">Zn(2)-C6 fungal-type domain-containing protein</fullName>
    </recommendedName>
</protein>
<gene>
    <name evidence="5" type="ORF">BKA59DRAFT_493712</name>
</gene>
<dbReference type="InterPro" id="IPR036864">
    <property type="entry name" value="Zn2-C6_fun-type_DNA-bd_sf"/>
</dbReference>
<dbReference type="Pfam" id="PF04082">
    <property type="entry name" value="Fungal_trans"/>
    <property type="match status" value="1"/>
</dbReference>
<keyword evidence="1" id="KW-0479">Metal-binding</keyword>
<name>A0A8K0RYD5_9HYPO</name>
<keyword evidence="2" id="KW-0539">Nucleus</keyword>
<evidence type="ECO:0000313" key="6">
    <source>
        <dbReference type="Proteomes" id="UP000813427"/>
    </source>
</evidence>
<dbReference type="GO" id="GO:0000981">
    <property type="term" value="F:DNA-binding transcription factor activity, RNA polymerase II-specific"/>
    <property type="evidence" value="ECO:0007669"/>
    <property type="project" value="InterPro"/>
</dbReference>
<dbReference type="CDD" id="cd12148">
    <property type="entry name" value="fungal_TF_MHR"/>
    <property type="match status" value="1"/>
</dbReference>
<dbReference type="Proteomes" id="UP000813427">
    <property type="component" value="Unassembled WGS sequence"/>
</dbReference>
<accession>A0A8K0RYD5</accession>
<dbReference type="AlphaFoldDB" id="A0A8K0RYD5"/>
<dbReference type="PROSITE" id="PS00463">
    <property type="entry name" value="ZN2_CY6_FUNGAL_1"/>
    <property type="match status" value="1"/>
</dbReference>
<dbReference type="EMBL" id="JAGPXF010000004">
    <property type="protein sequence ID" value="KAH7246615.1"/>
    <property type="molecule type" value="Genomic_DNA"/>
</dbReference>
<dbReference type="InterPro" id="IPR007219">
    <property type="entry name" value="XnlR_reg_dom"/>
</dbReference>